<sequence>MSSERVGEDPRPLSGAHVFTLQQVGVTKRQVIAAWLSGDKSKAEEVIRHTTMNLHHVKTISLQRYTYSKLHIFYTFFYVIF</sequence>
<evidence type="ECO:0000313" key="1">
    <source>
        <dbReference type="EMBL" id="RMX52616.1"/>
    </source>
</evidence>
<reference evidence="1 2" key="1">
    <citation type="journal article" date="2018" name="Sci. Rep.">
        <title>Comparative analysis of the Pocillopora damicornis genome highlights role of immune system in coral evolution.</title>
        <authorList>
            <person name="Cunning R."/>
            <person name="Bay R.A."/>
            <person name="Gillette P."/>
            <person name="Baker A.C."/>
            <person name="Traylor-Knowles N."/>
        </authorList>
    </citation>
    <scope>NUCLEOTIDE SEQUENCE [LARGE SCALE GENOMIC DNA]</scope>
    <source>
        <strain evidence="1">RSMAS</strain>
        <tissue evidence="1">Whole animal</tissue>
    </source>
</reference>
<protein>
    <submittedName>
        <fullName evidence="1">Uncharacterized protein</fullName>
    </submittedName>
</protein>
<dbReference type="Proteomes" id="UP000275408">
    <property type="component" value="Unassembled WGS sequence"/>
</dbReference>
<gene>
    <name evidence="1" type="ORF">pdam_00016855</name>
</gene>
<accession>A0A3M6UG66</accession>
<keyword evidence="2" id="KW-1185">Reference proteome</keyword>
<dbReference type="AlphaFoldDB" id="A0A3M6UG66"/>
<dbReference type="EMBL" id="RCHS01001598">
    <property type="protein sequence ID" value="RMX52616.1"/>
    <property type="molecule type" value="Genomic_DNA"/>
</dbReference>
<evidence type="ECO:0000313" key="2">
    <source>
        <dbReference type="Proteomes" id="UP000275408"/>
    </source>
</evidence>
<name>A0A3M6UG66_POCDA</name>
<comment type="caution">
    <text evidence="1">The sequence shown here is derived from an EMBL/GenBank/DDBJ whole genome shotgun (WGS) entry which is preliminary data.</text>
</comment>
<proteinExistence type="predicted"/>
<organism evidence="1 2">
    <name type="scientific">Pocillopora damicornis</name>
    <name type="common">Cauliflower coral</name>
    <name type="synonym">Millepora damicornis</name>
    <dbReference type="NCBI Taxonomy" id="46731"/>
    <lineage>
        <taxon>Eukaryota</taxon>
        <taxon>Metazoa</taxon>
        <taxon>Cnidaria</taxon>
        <taxon>Anthozoa</taxon>
        <taxon>Hexacorallia</taxon>
        <taxon>Scleractinia</taxon>
        <taxon>Astrocoeniina</taxon>
        <taxon>Pocilloporidae</taxon>
        <taxon>Pocillopora</taxon>
    </lineage>
</organism>